<reference evidence="2" key="1">
    <citation type="submission" date="2024-06" db="EMBL/GenBank/DDBJ databases">
        <title>Methylostella associata gen. nov., sp. nov., a novel Ancalomicrobiaceae-affiliated facultatively methylotrophic bacteria that feed on methanotrophs of the genus Methylococcus.</title>
        <authorList>
            <person name="Saltykova V."/>
            <person name="Danilova O.V."/>
            <person name="Oshkin I.Y."/>
            <person name="Belova S.E."/>
            <person name="Pimenov N.V."/>
            <person name="Dedysh S.N."/>
        </authorList>
    </citation>
    <scope>NUCLEOTIDE SEQUENCE</scope>
    <source>
        <strain evidence="2">S20</strain>
    </source>
</reference>
<feature type="signal peptide" evidence="1">
    <location>
        <begin position="1"/>
        <end position="28"/>
    </location>
</feature>
<dbReference type="InterPro" id="IPR024409">
    <property type="entry name" value="DUF3833"/>
</dbReference>
<dbReference type="AlphaFoldDB" id="A0AAU7XCA9"/>
<evidence type="ECO:0000256" key="1">
    <source>
        <dbReference type="SAM" id="SignalP"/>
    </source>
</evidence>
<gene>
    <name evidence="2" type="ORF">ABS361_04665</name>
</gene>
<dbReference type="EMBL" id="CP158568">
    <property type="protein sequence ID" value="XBY45577.1"/>
    <property type="molecule type" value="Genomic_DNA"/>
</dbReference>
<organism evidence="2">
    <name type="scientific">Methyloraptor flagellatus</name>
    <dbReference type="NCBI Taxonomy" id="3162530"/>
    <lineage>
        <taxon>Bacteria</taxon>
        <taxon>Pseudomonadati</taxon>
        <taxon>Pseudomonadota</taxon>
        <taxon>Alphaproteobacteria</taxon>
        <taxon>Hyphomicrobiales</taxon>
        <taxon>Ancalomicrobiaceae</taxon>
        <taxon>Methyloraptor</taxon>
    </lineage>
</organism>
<evidence type="ECO:0000313" key="2">
    <source>
        <dbReference type="EMBL" id="XBY45577.1"/>
    </source>
</evidence>
<accession>A0AAU7XCA9</accession>
<feature type="chain" id="PRO_5043616507" evidence="1">
    <location>
        <begin position="29"/>
        <end position="191"/>
    </location>
</feature>
<sequence length="191" mass="20953">MRKILIALATLAVTGVAGTVSTTTPAAAAQHHRPAPMTKERQDKPFSLESFFVGRLVAQGSFVSRIDGNRRDLVAKMRGSWDGKTLTLVEDFVYADGERDRKTWRFTKVGPGRYVGTREDVIGEATVRDLGGRITLDYTATVRKKDGGAYDLRFADEIVPAGPGRALNTATVSLLFFPVGDVRLDIRRIGR</sequence>
<proteinExistence type="predicted"/>
<name>A0AAU7XCA9_9HYPH</name>
<keyword evidence="1" id="KW-0732">Signal</keyword>
<dbReference type="RefSeq" id="WP_407050670.1">
    <property type="nucleotide sequence ID" value="NZ_CP158568.1"/>
</dbReference>
<dbReference type="KEGG" id="mflg:ABS361_04665"/>
<dbReference type="Pfam" id="PF12915">
    <property type="entry name" value="DUF3833"/>
    <property type="match status" value="1"/>
</dbReference>
<protein>
    <submittedName>
        <fullName evidence="2">DUF3833 family protein</fullName>
    </submittedName>
</protein>